<dbReference type="AlphaFoldDB" id="A0A4P8IEF0"/>
<keyword evidence="3" id="KW-1185">Reference proteome</keyword>
<dbReference type="OrthoDB" id="9779184at2"/>
<proteinExistence type="predicted"/>
<dbReference type="InterPro" id="IPR036237">
    <property type="entry name" value="Xyl_isomerase-like_sf"/>
</dbReference>
<dbReference type="NCBIfam" id="TIGR04379">
    <property type="entry name" value="myo_inos_iolE"/>
    <property type="match status" value="1"/>
</dbReference>
<feature type="domain" description="Xylose isomerase-like TIM barrel" evidence="1">
    <location>
        <begin position="35"/>
        <end position="279"/>
    </location>
</feature>
<dbReference type="Pfam" id="PF01261">
    <property type="entry name" value="AP_endonuc_2"/>
    <property type="match status" value="1"/>
</dbReference>
<evidence type="ECO:0000313" key="3">
    <source>
        <dbReference type="Proteomes" id="UP000298653"/>
    </source>
</evidence>
<gene>
    <name evidence="2" type="ORF">AR1Y2_0729</name>
</gene>
<dbReference type="Proteomes" id="UP000298653">
    <property type="component" value="Chromosome"/>
</dbReference>
<reference evidence="2 3" key="1">
    <citation type="submission" date="2019-05" db="EMBL/GenBank/DDBJ databases">
        <title>Complete genome sequencing of Anaerostipes rhamnosivorans.</title>
        <authorList>
            <person name="Bui T.P.N."/>
            <person name="de Vos W.M."/>
        </authorList>
    </citation>
    <scope>NUCLEOTIDE SEQUENCE [LARGE SCALE GENOMIC DNA]</scope>
    <source>
        <strain evidence="2 3">1y2</strain>
    </source>
</reference>
<accession>A0A4P8IEF0</accession>
<dbReference type="InterPro" id="IPR050312">
    <property type="entry name" value="IolE/XylAMocC-like"/>
</dbReference>
<dbReference type="GO" id="GO:0050114">
    <property type="term" value="F:myo-inosose-2 dehydratase activity"/>
    <property type="evidence" value="ECO:0007669"/>
    <property type="project" value="UniProtKB-EC"/>
</dbReference>
<dbReference type="KEGG" id="arf:AR1Y2_0729"/>
<keyword evidence="2" id="KW-0456">Lyase</keyword>
<dbReference type="SUPFAM" id="SSF51658">
    <property type="entry name" value="Xylose isomerase-like"/>
    <property type="match status" value="1"/>
</dbReference>
<dbReference type="PANTHER" id="PTHR12110">
    <property type="entry name" value="HYDROXYPYRUVATE ISOMERASE"/>
    <property type="match status" value="1"/>
</dbReference>
<dbReference type="EMBL" id="CP040058">
    <property type="protein sequence ID" value="QCP34183.1"/>
    <property type="molecule type" value="Genomic_DNA"/>
</dbReference>
<dbReference type="EC" id="4.2.1.44" evidence="2"/>
<dbReference type="InterPro" id="IPR013022">
    <property type="entry name" value="Xyl_isomerase-like_TIM-brl"/>
</dbReference>
<dbReference type="PANTHER" id="PTHR12110:SF41">
    <property type="entry name" value="INOSOSE DEHYDRATASE"/>
    <property type="match status" value="1"/>
</dbReference>
<sequence length="297" mass="33568">MKFQNVKLGIAPIGWTNDDMPQLGGDLSFEQMVSEASLAGFQGTEVGGKFPTDPKVLNKALKLRNMEIASQWFSSFLCSEPYEDNEKAFIKQLDFLEAVGASRINVCELTRCLFAEETSMFGDNKPKATDQEWELLCKGLDKLGKIAADRGFKLCFHHHMATVVQTTAETKRLMDHTDPRYVFLCYDTGHFTFSDEDPVEAARLFGDRIGHVHLKDIRRDKMNQAYEEGFKFRKAVLEGCFTIPGDGCVDYDGVFAELDKAGYEGWFIVEAEQDPAKANPFEYAVMARNYIREKTGL</sequence>
<dbReference type="Gene3D" id="3.20.20.150">
    <property type="entry name" value="Divalent-metal-dependent TIM barrel enzymes"/>
    <property type="match status" value="1"/>
</dbReference>
<name>A0A4P8IEF0_9FIRM</name>
<evidence type="ECO:0000259" key="1">
    <source>
        <dbReference type="Pfam" id="PF01261"/>
    </source>
</evidence>
<protein>
    <submittedName>
        <fullName evidence="2">Inosose dehydratase</fullName>
        <ecNumber evidence="2">4.2.1.44</ecNumber>
    </submittedName>
</protein>
<evidence type="ECO:0000313" key="2">
    <source>
        <dbReference type="EMBL" id="QCP34183.1"/>
    </source>
</evidence>
<dbReference type="RefSeq" id="WP_137327756.1">
    <property type="nucleotide sequence ID" value="NZ_CP040058.1"/>
</dbReference>
<dbReference type="InterPro" id="IPR030823">
    <property type="entry name" value="IolE/MocC"/>
</dbReference>
<organism evidence="2 3">
    <name type="scientific">Anaerostipes rhamnosivorans</name>
    <dbReference type="NCBI Taxonomy" id="1229621"/>
    <lineage>
        <taxon>Bacteria</taxon>
        <taxon>Bacillati</taxon>
        <taxon>Bacillota</taxon>
        <taxon>Clostridia</taxon>
        <taxon>Lachnospirales</taxon>
        <taxon>Lachnospiraceae</taxon>
        <taxon>Anaerostipes</taxon>
    </lineage>
</organism>